<evidence type="ECO:0000313" key="8">
    <source>
        <dbReference type="EMBL" id="KAF4973618.1"/>
    </source>
</evidence>
<name>A0A8H4UBZ4_9HYPO</name>
<gene>
    <name evidence="8" type="ORF">FSARC_158</name>
</gene>
<evidence type="ECO:0000313" key="9">
    <source>
        <dbReference type="Proteomes" id="UP000622797"/>
    </source>
</evidence>
<feature type="domain" description="Rhodopsin" evidence="7">
    <location>
        <begin position="18"/>
        <end position="161"/>
    </location>
</feature>
<feature type="transmembrane region" description="Helical" evidence="6">
    <location>
        <begin position="71"/>
        <end position="96"/>
    </location>
</feature>
<reference evidence="8" key="1">
    <citation type="journal article" date="2020" name="BMC Genomics">
        <title>Correction to: Identification and distribution of gene clusters required for synthesis of sphingolipid metabolism inhibitors in diverse species of the filamentous fungus Fusarium.</title>
        <authorList>
            <person name="Kim H.S."/>
            <person name="Lohmar J.M."/>
            <person name="Busman M."/>
            <person name="Brown D.W."/>
            <person name="Naumann T.A."/>
            <person name="Divon H.H."/>
            <person name="Lysoe E."/>
            <person name="Uhlig S."/>
            <person name="Proctor R.H."/>
        </authorList>
    </citation>
    <scope>NUCLEOTIDE SEQUENCE</scope>
    <source>
        <strain evidence="8">NRRL 20472</strain>
    </source>
</reference>
<evidence type="ECO:0000256" key="5">
    <source>
        <dbReference type="ARBA" id="ARBA00038359"/>
    </source>
</evidence>
<keyword evidence="3 6" id="KW-1133">Transmembrane helix</keyword>
<dbReference type="GO" id="GO:0016020">
    <property type="term" value="C:membrane"/>
    <property type="evidence" value="ECO:0007669"/>
    <property type="project" value="UniProtKB-SubCell"/>
</dbReference>
<dbReference type="PANTHER" id="PTHR33048">
    <property type="entry name" value="PTH11-LIKE INTEGRAL MEMBRANE PROTEIN (AFU_ORTHOLOGUE AFUA_5G11245)"/>
    <property type="match status" value="1"/>
</dbReference>
<reference evidence="8" key="2">
    <citation type="submission" date="2020-05" db="EMBL/GenBank/DDBJ databases">
        <authorList>
            <person name="Kim H.-S."/>
            <person name="Proctor R.H."/>
            <person name="Brown D.W."/>
        </authorList>
    </citation>
    <scope>NUCLEOTIDE SEQUENCE</scope>
    <source>
        <strain evidence="8">NRRL 20472</strain>
    </source>
</reference>
<dbReference type="OrthoDB" id="5283415at2759"/>
<evidence type="ECO:0000256" key="6">
    <source>
        <dbReference type="SAM" id="Phobius"/>
    </source>
</evidence>
<evidence type="ECO:0000256" key="3">
    <source>
        <dbReference type="ARBA" id="ARBA00022989"/>
    </source>
</evidence>
<protein>
    <recommendedName>
        <fullName evidence="7">Rhodopsin domain-containing protein</fullName>
    </recommendedName>
</protein>
<dbReference type="Pfam" id="PF20684">
    <property type="entry name" value="Fung_rhodopsin"/>
    <property type="match status" value="1"/>
</dbReference>
<dbReference type="Proteomes" id="UP000622797">
    <property type="component" value="Unassembled WGS sequence"/>
</dbReference>
<organism evidence="8 9">
    <name type="scientific">Fusarium sarcochroum</name>
    <dbReference type="NCBI Taxonomy" id="1208366"/>
    <lineage>
        <taxon>Eukaryota</taxon>
        <taxon>Fungi</taxon>
        <taxon>Dikarya</taxon>
        <taxon>Ascomycota</taxon>
        <taxon>Pezizomycotina</taxon>
        <taxon>Sordariomycetes</taxon>
        <taxon>Hypocreomycetidae</taxon>
        <taxon>Hypocreales</taxon>
        <taxon>Nectriaceae</taxon>
        <taxon>Fusarium</taxon>
        <taxon>Fusarium lateritium species complex</taxon>
    </lineage>
</organism>
<dbReference type="PANTHER" id="PTHR33048:SF55">
    <property type="entry name" value="INTEGRAL MEMBRANE PROTEIN"/>
    <property type="match status" value="1"/>
</dbReference>
<evidence type="ECO:0000259" key="7">
    <source>
        <dbReference type="Pfam" id="PF20684"/>
    </source>
</evidence>
<keyword evidence="4 6" id="KW-0472">Membrane</keyword>
<dbReference type="InterPro" id="IPR049326">
    <property type="entry name" value="Rhodopsin_dom_fungi"/>
</dbReference>
<comment type="similarity">
    <text evidence="5">Belongs to the SAT4 family.</text>
</comment>
<dbReference type="AlphaFoldDB" id="A0A8H4UBZ4"/>
<evidence type="ECO:0000256" key="4">
    <source>
        <dbReference type="ARBA" id="ARBA00023136"/>
    </source>
</evidence>
<feature type="transmembrane region" description="Helical" evidence="6">
    <location>
        <begin position="116"/>
        <end position="141"/>
    </location>
</feature>
<evidence type="ECO:0000256" key="2">
    <source>
        <dbReference type="ARBA" id="ARBA00022692"/>
    </source>
</evidence>
<evidence type="ECO:0000256" key="1">
    <source>
        <dbReference type="ARBA" id="ARBA00004141"/>
    </source>
</evidence>
<keyword evidence="2 6" id="KW-0812">Transmembrane</keyword>
<sequence length="162" mass="18531">MTYRPRTLTTAVFKYDYIGFPTSELPESYKEPVLFWNWIMQVLYNPILALVKSSILFLLPPLGGHCRSIRWSIYALNTLNIALMIAIFTTVILQTLPIAAFWKQSIKPRRQIDGPMFYITTAVMTIVTDIPVLLIPFWVFLGLKMRLAAKLGLIVVFLMGGM</sequence>
<dbReference type="InterPro" id="IPR052337">
    <property type="entry name" value="SAT4-like"/>
</dbReference>
<keyword evidence="9" id="KW-1185">Reference proteome</keyword>
<comment type="caution">
    <text evidence="8">The sequence shown here is derived from an EMBL/GenBank/DDBJ whole genome shotgun (WGS) entry which is preliminary data.</text>
</comment>
<comment type="subcellular location">
    <subcellularLocation>
        <location evidence="1">Membrane</location>
        <topology evidence="1">Multi-pass membrane protein</topology>
    </subcellularLocation>
</comment>
<dbReference type="EMBL" id="JABEXW010000009">
    <property type="protein sequence ID" value="KAF4973618.1"/>
    <property type="molecule type" value="Genomic_DNA"/>
</dbReference>
<accession>A0A8H4UBZ4</accession>
<proteinExistence type="inferred from homology"/>